<feature type="transmembrane region" description="Helical" evidence="8">
    <location>
        <begin position="129"/>
        <end position="147"/>
    </location>
</feature>
<dbReference type="PANTHER" id="PTHR42703:SF1">
    <property type="entry name" value="NA(+)_H(+) ANTIPORTER SUBUNIT D1"/>
    <property type="match status" value="1"/>
</dbReference>
<proteinExistence type="inferred from homology"/>
<gene>
    <name evidence="10" type="ORF">ADM99_01375</name>
</gene>
<keyword evidence="4 7" id="KW-0812">Transmembrane</keyword>
<feature type="transmembrane region" description="Helical" evidence="8">
    <location>
        <begin position="80"/>
        <end position="99"/>
    </location>
</feature>
<comment type="subcellular location">
    <subcellularLocation>
        <location evidence="1">Cell membrane</location>
        <topology evidence="1">Multi-pass membrane protein</topology>
    </subcellularLocation>
    <subcellularLocation>
        <location evidence="7">Membrane</location>
        <topology evidence="7">Multi-pass membrane protein</topology>
    </subcellularLocation>
</comment>
<dbReference type="GO" id="GO:0005886">
    <property type="term" value="C:plasma membrane"/>
    <property type="evidence" value="ECO:0007669"/>
    <property type="project" value="UniProtKB-SubCell"/>
</dbReference>
<feature type="transmembrane region" description="Helical" evidence="8">
    <location>
        <begin position="6"/>
        <end position="22"/>
    </location>
</feature>
<feature type="transmembrane region" description="Helical" evidence="8">
    <location>
        <begin position="159"/>
        <end position="176"/>
    </location>
</feature>
<sequence length="462" mass="52686">MSAPILWIGMPLLVAIFLWTIRKDERRTLIWGLGFSIFFFISSSLVPIGKPLIRIGEFVFQFSPSISFLGRSFTLRNGDLIYTSLIYVILFFFISMAFIIDVPVKFVPLSFFLTGLFIGALSVQPFLYAALLLEICVILSVVLLTSYGKLPSNGVMRFLIFQSIAMPFMLISGWVLSAIEANPTETRLIFQALVLLGLGFSFWLGVFPFNAWMTQISEEKPPFEVGFVLLLFNTATLILIIRYLDGFVWLRDDARIFIVLRFIGILLLASSSLFFFFEKNIYRTTAYLISFETGLSLISLSLNDTGGWNAFVLMILPRIMAISLWSVLLTFIQQLEENNTEKQALSIHPAMIFGFFLSTFSIAGIPVLPAFYSRLSLFESLAKKDFTAMIWVTICILVFLLSSIRFIRKIQKLYSPRIDVQISRTEKLYLYGWNLLFLLIGVFPLPLYKTLLSMLQAFPNLK</sequence>
<evidence type="ECO:0000256" key="4">
    <source>
        <dbReference type="ARBA" id="ARBA00022692"/>
    </source>
</evidence>
<accession>A0A0P6XZY4</accession>
<evidence type="ECO:0000256" key="6">
    <source>
        <dbReference type="ARBA" id="ARBA00023136"/>
    </source>
</evidence>
<feature type="domain" description="NADH:quinone oxidoreductase/Mrp antiporter transmembrane" evidence="9">
    <location>
        <begin position="189"/>
        <end position="394"/>
    </location>
</feature>
<dbReference type="OrthoDB" id="159162at2"/>
<evidence type="ECO:0000259" key="9">
    <source>
        <dbReference type="Pfam" id="PF00361"/>
    </source>
</evidence>
<reference evidence="10 11" key="1">
    <citation type="submission" date="2015-07" db="EMBL/GenBank/DDBJ databases">
        <title>Genome sequence of Leptolinea tardivitalis DSM 16556.</title>
        <authorList>
            <person name="Hemp J."/>
            <person name="Ward L.M."/>
            <person name="Pace L.A."/>
            <person name="Fischer W.W."/>
        </authorList>
    </citation>
    <scope>NUCLEOTIDE SEQUENCE [LARGE SCALE GENOMIC DNA]</scope>
    <source>
        <strain evidence="10 11">YMTK-2</strain>
    </source>
</reference>
<dbReference type="InterPro" id="IPR050586">
    <property type="entry name" value="CPA3_Na-H_Antiporter_D"/>
</dbReference>
<feature type="transmembrane region" description="Helical" evidence="8">
    <location>
        <begin position="29"/>
        <end position="48"/>
    </location>
</feature>
<feature type="transmembrane region" description="Helical" evidence="8">
    <location>
        <begin position="428"/>
        <end position="448"/>
    </location>
</feature>
<evidence type="ECO:0000256" key="8">
    <source>
        <dbReference type="SAM" id="Phobius"/>
    </source>
</evidence>
<name>A0A0P6XZY4_9CHLR</name>
<evidence type="ECO:0000256" key="5">
    <source>
        <dbReference type="ARBA" id="ARBA00022989"/>
    </source>
</evidence>
<feature type="transmembrane region" description="Helical" evidence="8">
    <location>
        <begin position="388"/>
        <end position="407"/>
    </location>
</feature>
<evidence type="ECO:0000256" key="3">
    <source>
        <dbReference type="ARBA" id="ARBA00022475"/>
    </source>
</evidence>
<dbReference type="PANTHER" id="PTHR42703">
    <property type="entry name" value="NADH DEHYDROGENASE"/>
    <property type="match status" value="1"/>
</dbReference>
<protein>
    <recommendedName>
        <fullName evidence="9">NADH:quinone oxidoreductase/Mrp antiporter transmembrane domain-containing protein</fullName>
    </recommendedName>
</protein>
<keyword evidence="11" id="KW-1185">Reference proteome</keyword>
<feature type="transmembrane region" description="Helical" evidence="8">
    <location>
        <begin position="256"/>
        <end position="277"/>
    </location>
</feature>
<evidence type="ECO:0000256" key="2">
    <source>
        <dbReference type="ARBA" id="ARBA00005346"/>
    </source>
</evidence>
<evidence type="ECO:0000313" key="10">
    <source>
        <dbReference type="EMBL" id="KPL74755.1"/>
    </source>
</evidence>
<organism evidence="10 11">
    <name type="scientific">Leptolinea tardivitalis</name>
    <dbReference type="NCBI Taxonomy" id="229920"/>
    <lineage>
        <taxon>Bacteria</taxon>
        <taxon>Bacillati</taxon>
        <taxon>Chloroflexota</taxon>
        <taxon>Anaerolineae</taxon>
        <taxon>Anaerolineales</taxon>
        <taxon>Anaerolineaceae</taxon>
        <taxon>Leptolinea</taxon>
    </lineage>
</organism>
<evidence type="ECO:0000256" key="1">
    <source>
        <dbReference type="ARBA" id="ARBA00004651"/>
    </source>
</evidence>
<feature type="transmembrane region" description="Helical" evidence="8">
    <location>
        <begin position="188"/>
        <end position="213"/>
    </location>
</feature>
<dbReference type="EMBL" id="LGCK01000002">
    <property type="protein sequence ID" value="KPL74755.1"/>
    <property type="molecule type" value="Genomic_DNA"/>
</dbReference>
<comment type="similarity">
    <text evidence="2">Belongs to the CPA3 antiporters (TC 2.A.63) subunit D family.</text>
</comment>
<dbReference type="AlphaFoldDB" id="A0A0P6XZY4"/>
<feature type="transmembrane region" description="Helical" evidence="8">
    <location>
        <begin position="106"/>
        <end position="123"/>
    </location>
</feature>
<keyword evidence="5 8" id="KW-1133">Transmembrane helix</keyword>
<feature type="transmembrane region" description="Helical" evidence="8">
    <location>
        <begin position="344"/>
        <end position="368"/>
    </location>
</feature>
<dbReference type="Proteomes" id="UP000050430">
    <property type="component" value="Unassembled WGS sequence"/>
</dbReference>
<dbReference type="STRING" id="229920.ADM99_01375"/>
<feature type="transmembrane region" description="Helical" evidence="8">
    <location>
        <begin position="225"/>
        <end position="244"/>
    </location>
</feature>
<keyword evidence="3" id="KW-1003">Cell membrane</keyword>
<dbReference type="RefSeq" id="WP_062423230.1">
    <property type="nucleotide sequence ID" value="NZ_BBYA01000014.1"/>
</dbReference>
<evidence type="ECO:0000313" key="11">
    <source>
        <dbReference type="Proteomes" id="UP000050430"/>
    </source>
</evidence>
<keyword evidence="6 8" id="KW-0472">Membrane</keyword>
<dbReference type="InterPro" id="IPR001750">
    <property type="entry name" value="ND/Mrp_TM"/>
</dbReference>
<evidence type="ECO:0000256" key="7">
    <source>
        <dbReference type="RuleBase" id="RU000320"/>
    </source>
</evidence>
<dbReference type="Pfam" id="PF00361">
    <property type="entry name" value="Proton_antipo_M"/>
    <property type="match status" value="1"/>
</dbReference>
<feature type="transmembrane region" description="Helical" evidence="8">
    <location>
        <begin position="308"/>
        <end position="332"/>
    </location>
</feature>
<comment type="caution">
    <text evidence="10">The sequence shown here is derived from an EMBL/GenBank/DDBJ whole genome shotgun (WGS) entry which is preliminary data.</text>
</comment>